<evidence type="ECO:0000313" key="2">
    <source>
        <dbReference type="Proteomes" id="UP000322077"/>
    </source>
</evidence>
<comment type="caution">
    <text evidence="1">The sequence shown here is derived from an EMBL/GenBank/DDBJ whole genome shotgun (WGS) entry which is preliminary data.</text>
</comment>
<dbReference type="AlphaFoldDB" id="A0A5D9C7L0"/>
<organism evidence="1 2">
    <name type="scientific">Sphingomonas montanisoli</name>
    <dbReference type="NCBI Taxonomy" id="2606412"/>
    <lineage>
        <taxon>Bacteria</taxon>
        <taxon>Pseudomonadati</taxon>
        <taxon>Pseudomonadota</taxon>
        <taxon>Alphaproteobacteria</taxon>
        <taxon>Sphingomonadales</taxon>
        <taxon>Sphingomonadaceae</taxon>
        <taxon>Sphingomonas</taxon>
    </lineage>
</organism>
<reference evidence="1 2" key="1">
    <citation type="submission" date="2019-08" db="EMBL/GenBank/DDBJ databases">
        <authorList>
            <person name="Wang G."/>
            <person name="Xu Z."/>
        </authorList>
    </citation>
    <scope>NUCLEOTIDE SEQUENCE [LARGE SCALE GENOMIC DNA]</scope>
    <source>
        <strain evidence="1 2">ZX</strain>
    </source>
</reference>
<gene>
    <name evidence="1" type="ORF">FYJ91_08890</name>
</gene>
<dbReference type="Proteomes" id="UP000322077">
    <property type="component" value="Unassembled WGS sequence"/>
</dbReference>
<proteinExistence type="predicted"/>
<keyword evidence="2" id="KW-1185">Reference proteome</keyword>
<name>A0A5D9C7L0_9SPHN</name>
<accession>A0A5D9C7L0</accession>
<sequence length="146" mass="16884">MSIMAWEPVVEKSPLMWQPGAMSPALNDLRQRRDQLGASYVTEDDLVRWSDIKGRFVELFDRLAVEIATLYHARQADFAFCDDVINEIYWIMADSPANEKEHYCSEKLEKVYHAFDDGEWHRRKDQSDDPVAEHTNPAIAAIIAEL</sequence>
<protein>
    <submittedName>
        <fullName evidence="1">Uncharacterized protein</fullName>
    </submittedName>
</protein>
<dbReference type="EMBL" id="VTOU01000002">
    <property type="protein sequence ID" value="TZG27679.1"/>
    <property type="molecule type" value="Genomic_DNA"/>
</dbReference>
<evidence type="ECO:0000313" key="1">
    <source>
        <dbReference type="EMBL" id="TZG27679.1"/>
    </source>
</evidence>